<keyword evidence="4 7" id="KW-1133">Transmembrane helix</keyword>
<dbReference type="SMART" id="SM00014">
    <property type="entry name" value="acidPPc"/>
    <property type="match status" value="1"/>
</dbReference>
<keyword evidence="5 7" id="KW-0472">Membrane</keyword>
<protein>
    <recommendedName>
        <fullName evidence="8">Phosphatidic acid phosphatase type 2/haloperoxidase domain-containing protein</fullName>
    </recommendedName>
</protein>
<dbReference type="EMBL" id="KZ308366">
    <property type="protein sequence ID" value="KAG8228311.1"/>
    <property type="molecule type" value="Genomic_DNA"/>
</dbReference>
<feature type="domain" description="Phosphatidic acid phosphatase type 2/haloperoxidase" evidence="8">
    <location>
        <begin position="131"/>
        <end position="274"/>
    </location>
</feature>
<dbReference type="PANTHER" id="PTHR10165:SF103">
    <property type="entry name" value="PHOSPHOLIPID PHOSPHATASE HOMOLOG 1.2 HOMOLOG"/>
    <property type="match status" value="1"/>
</dbReference>
<comment type="similarity">
    <text evidence="2">Belongs to the PA-phosphatase related phosphoesterase family.</text>
</comment>
<evidence type="ECO:0000256" key="1">
    <source>
        <dbReference type="ARBA" id="ARBA00004141"/>
    </source>
</evidence>
<evidence type="ECO:0000256" key="7">
    <source>
        <dbReference type="SAM" id="Phobius"/>
    </source>
</evidence>
<dbReference type="OrthoDB" id="8907274at2759"/>
<evidence type="ECO:0000256" key="4">
    <source>
        <dbReference type="ARBA" id="ARBA00022989"/>
    </source>
</evidence>
<reference evidence="9" key="1">
    <citation type="submission" date="2013-04" db="EMBL/GenBank/DDBJ databases">
        <authorList>
            <person name="Qu J."/>
            <person name="Murali S.C."/>
            <person name="Bandaranaike D."/>
            <person name="Bellair M."/>
            <person name="Blankenburg K."/>
            <person name="Chao H."/>
            <person name="Dinh H."/>
            <person name="Doddapaneni H."/>
            <person name="Downs B."/>
            <person name="Dugan-Rocha S."/>
            <person name="Elkadiri S."/>
            <person name="Gnanaolivu R.D."/>
            <person name="Hernandez B."/>
            <person name="Javaid M."/>
            <person name="Jayaseelan J.C."/>
            <person name="Lee S."/>
            <person name="Li M."/>
            <person name="Ming W."/>
            <person name="Munidasa M."/>
            <person name="Muniz J."/>
            <person name="Nguyen L."/>
            <person name="Ongeri F."/>
            <person name="Osuji N."/>
            <person name="Pu L.-L."/>
            <person name="Puazo M."/>
            <person name="Qu C."/>
            <person name="Quiroz J."/>
            <person name="Raj R."/>
            <person name="Weissenberger G."/>
            <person name="Xin Y."/>
            <person name="Zou X."/>
            <person name="Han Y."/>
            <person name="Richards S."/>
            <person name="Worley K."/>
            <person name="Muzny D."/>
            <person name="Gibbs R."/>
        </authorList>
    </citation>
    <scope>NUCLEOTIDE SEQUENCE</scope>
    <source>
        <strain evidence="9">Sampled in the wild</strain>
    </source>
</reference>
<comment type="subcellular location">
    <subcellularLocation>
        <location evidence="1">Membrane</location>
        <topology evidence="1">Multi-pass membrane protein</topology>
    </subcellularLocation>
</comment>
<dbReference type="GO" id="GO:0046839">
    <property type="term" value="P:phospholipid dephosphorylation"/>
    <property type="evidence" value="ECO:0007669"/>
    <property type="project" value="TreeGrafter"/>
</dbReference>
<dbReference type="GO" id="GO:0005886">
    <property type="term" value="C:plasma membrane"/>
    <property type="evidence" value="ECO:0007669"/>
    <property type="project" value="TreeGrafter"/>
</dbReference>
<sequence length="346" mass="39682">MTDVGKMSKLKRAGILTTLLALVEFGVVPNSQNGFYCDDPSISFRFMGDTITITVLLLGTFLLPIFFTLGIEWALLRWQYMQGIPDESDEDDNRAIESDNAAYTDMQPCIQSITSTSQEAKEVIACVWPWYREFLLGLGINFLVMDLTKVLVGEPRPHFLDTCKPDLAKNCTSGYVEKYECTNQWISIWEIRDASKSFPSGHASVSVYTALFMMWFTQKRIPGRPTFLITPLLHCLWITWALVCSITRIIDHRHHWWDVLGGTLLGIAVTVFTVKTQCSHDRVLNDPEAHSFTRVKQMKKRMKQLQSAEKIKEENVNERYQWVRKMPPSSSSRVPEERELKDIALS</sequence>
<evidence type="ECO:0000256" key="3">
    <source>
        <dbReference type="ARBA" id="ARBA00022692"/>
    </source>
</evidence>
<dbReference type="InterPro" id="IPR000326">
    <property type="entry name" value="PAP2/HPO"/>
</dbReference>
<evidence type="ECO:0000256" key="2">
    <source>
        <dbReference type="ARBA" id="ARBA00008816"/>
    </source>
</evidence>
<evidence type="ECO:0000256" key="5">
    <source>
        <dbReference type="ARBA" id="ARBA00023136"/>
    </source>
</evidence>
<feature type="transmembrane region" description="Helical" evidence="7">
    <location>
        <begin position="256"/>
        <end position="274"/>
    </location>
</feature>
<dbReference type="SUPFAM" id="SSF48317">
    <property type="entry name" value="Acid phosphatase/Vanadium-dependent haloperoxidase"/>
    <property type="match status" value="1"/>
</dbReference>
<proteinExistence type="inferred from homology"/>
<dbReference type="CDD" id="cd03384">
    <property type="entry name" value="PAP2_wunen"/>
    <property type="match status" value="1"/>
</dbReference>
<feature type="transmembrane region" description="Helical" evidence="7">
    <location>
        <begin position="227"/>
        <end position="250"/>
    </location>
</feature>
<feature type="compositionally biased region" description="Basic and acidic residues" evidence="6">
    <location>
        <begin position="334"/>
        <end position="346"/>
    </location>
</feature>
<dbReference type="GO" id="GO:0008195">
    <property type="term" value="F:phosphatidate phosphatase activity"/>
    <property type="evidence" value="ECO:0007669"/>
    <property type="project" value="TreeGrafter"/>
</dbReference>
<evidence type="ECO:0000313" key="10">
    <source>
        <dbReference type="Proteomes" id="UP000792457"/>
    </source>
</evidence>
<reference evidence="9" key="2">
    <citation type="submission" date="2017-10" db="EMBL/GenBank/DDBJ databases">
        <title>Ladona fulva Genome sequencing and assembly.</title>
        <authorList>
            <person name="Murali S."/>
            <person name="Richards S."/>
            <person name="Bandaranaike D."/>
            <person name="Bellair M."/>
            <person name="Blankenburg K."/>
            <person name="Chao H."/>
            <person name="Dinh H."/>
            <person name="Doddapaneni H."/>
            <person name="Dugan-Rocha S."/>
            <person name="Elkadiri S."/>
            <person name="Gnanaolivu R."/>
            <person name="Hernandez B."/>
            <person name="Skinner E."/>
            <person name="Javaid M."/>
            <person name="Lee S."/>
            <person name="Li M."/>
            <person name="Ming W."/>
            <person name="Munidasa M."/>
            <person name="Muniz J."/>
            <person name="Nguyen L."/>
            <person name="Hughes D."/>
            <person name="Osuji N."/>
            <person name="Pu L.-L."/>
            <person name="Puazo M."/>
            <person name="Qu C."/>
            <person name="Quiroz J."/>
            <person name="Raj R."/>
            <person name="Weissenberger G."/>
            <person name="Xin Y."/>
            <person name="Zou X."/>
            <person name="Han Y."/>
            <person name="Worley K."/>
            <person name="Muzny D."/>
            <person name="Gibbs R."/>
        </authorList>
    </citation>
    <scope>NUCLEOTIDE SEQUENCE</scope>
    <source>
        <strain evidence="9">Sampled in the wild</strain>
    </source>
</reference>
<dbReference type="Proteomes" id="UP000792457">
    <property type="component" value="Unassembled WGS sequence"/>
</dbReference>
<dbReference type="GO" id="GO:0006644">
    <property type="term" value="P:phospholipid metabolic process"/>
    <property type="evidence" value="ECO:0007669"/>
    <property type="project" value="InterPro"/>
</dbReference>
<dbReference type="Pfam" id="PF01569">
    <property type="entry name" value="PAP2"/>
    <property type="match status" value="1"/>
</dbReference>
<accession>A0A8K0K5W5</accession>
<keyword evidence="3 7" id="KW-0812">Transmembrane</keyword>
<feature type="region of interest" description="Disordered" evidence="6">
    <location>
        <begin position="325"/>
        <end position="346"/>
    </location>
</feature>
<comment type="caution">
    <text evidence="9">The sequence shown here is derived from an EMBL/GenBank/DDBJ whole genome shotgun (WGS) entry which is preliminary data.</text>
</comment>
<evidence type="ECO:0000313" key="9">
    <source>
        <dbReference type="EMBL" id="KAG8228311.1"/>
    </source>
</evidence>
<feature type="transmembrane region" description="Helical" evidence="7">
    <location>
        <begin position="50"/>
        <end position="75"/>
    </location>
</feature>
<evidence type="ECO:0000256" key="6">
    <source>
        <dbReference type="SAM" id="MobiDB-lite"/>
    </source>
</evidence>
<dbReference type="AlphaFoldDB" id="A0A8K0K5W5"/>
<organism evidence="9 10">
    <name type="scientific">Ladona fulva</name>
    <name type="common">Scarce chaser dragonfly</name>
    <name type="synonym">Libellula fulva</name>
    <dbReference type="NCBI Taxonomy" id="123851"/>
    <lineage>
        <taxon>Eukaryota</taxon>
        <taxon>Metazoa</taxon>
        <taxon>Ecdysozoa</taxon>
        <taxon>Arthropoda</taxon>
        <taxon>Hexapoda</taxon>
        <taxon>Insecta</taxon>
        <taxon>Pterygota</taxon>
        <taxon>Palaeoptera</taxon>
        <taxon>Odonata</taxon>
        <taxon>Epiprocta</taxon>
        <taxon>Anisoptera</taxon>
        <taxon>Libelluloidea</taxon>
        <taxon>Libellulidae</taxon>
        <taxon>Ladona</taxon>
    </lineage>
</organism>
<dbReference type="InterPro" id="IPR043216">
    <property type="entry name" value="PAP-like"/>
</dbReference>
<dbReference type="GO" id="GO:0007165">
    <property type="term" value="P:signal transduction"/>
    <property type="evidence" value="ECO:0007669"/>
    <property type="project" value="TreeGrafter"/>
</dbReference>
<dbReference type="PANTHER" id="PTHR10165">
    <property type="entry name" value="LIPID PHOSPHATE PHOSPHATASE"/>
    <property type="match status" value="1"/>
</dbReference>
<gene>
    <name evidence="9" type="ORF">J437_LFUL007029</name>
</gene>
<name>A0A8K0K5W5_LADFU</name>
<keyword evidence="10" id="KW-1185">Reference proteome</keyword>
<dbReference type="InterPro" id="IPR036938">
    <property type="entry name" value="PAP2/HPO_sf"/>
</dbReference>
<evidence type="ECO:0000259" key="8">
    <source>
        <dbReference type="SMART" id="SM00014"/>
    </source>
</evidence>
<dbReference type="Gene3D" id="1.20.144.10">
    <property type="entry name" value="Phosphatidic acid phosphatase type 2/haloperoxidase"/>
    <property type="match status" value="1"/>
</dbReference>